<feature type="non-terminal residue" evidence="2">
    <location>
        <position position="633"/>
    </location>
</feature>
<dbReference type="PANTHER" id="PTHR35205:SF1">
    <property type="entry name" value="ZU5 DOMAIN-CONTAINING PROTEIN"/>
    <property type="match status" value="1"/>
</dbReference>
<protein>
    <recommendedName>
        <fullName evidence="1">DUF4062 domain-containing protein</fullName>
    </recommendedName>
</protein>
<evidence type="ECO:0000313" key="3">
    <source>
        <dbReference type="Proteomes" id="UP000190774"/>
    </source>
</evidence>
<reference evidence="3" key="1">
    <citation type="submission" date="2017-02" db="EMBL/GenBank/DDBJ databases">
        <authorList>
            <person name="Varghese N."/>
            <person name="Submissions S."/>
        </authorList>
    </citation>
    <scope>NUCLEOTIDE SEQUENCE [LARGE SCALE GENOMIC DNA]</scope>
    <source>
        <strain evidence="3">ATCC 700200</strain>
    </source>
</reference>
<feature type="domain" description="DUF4062" evidence="1">
    <location>
        <begin position="17"/>
        <end position="90"/>
    </location>
</feature>
<evidence type="ECO:0000313" key="2">
    <source>
        <dbReference type="EMBL" id="SKB06820.1"/>
    </source>
</evidence>
<dbReference type="STRING" id="48467.SAMN02745166_04548"/>
<dbReference type="Pfam" id="PF13271">
    <property type="entry name" value="DUF4062"/>
    <property type="match status" value="1"/>
</dbReference>
<dbReference type="RefSeq" id="WP_139373438.1">
    <property type="nucleotide sequence ID" value="NZ_FUYE01000021.1"/>
</dbReference>
<name>A0A1T4YYE4_9BACT</name>
<keyword evidence="3" id="KW-1185">Reference proteome</keyword>
<dbReference type="PANTHER" id="PTHR35205">
    <property type="entry name" value="NB-ARC AND TPR DOMAIN PROTEIN"/>
    <property type="match status" value="1"/>
</dbReference>
<gene>
    <name evidence="2" type="ORF">SAMN02745166_04548</name>
</gene>
<accession>A0A1T4YYE4</accession>
<proteinExistence type="predicted"/>
<dbReference type="Proteomes" id="UP000190774">
    <property type="component" value="Unassembled WGS sequence"/>
</dbReference>
<dbReference type="EMBL" id="FUYE01000021">
    <property type="protein sequence ID" value="SKB06820.1"/>
    <property type="molecule type" value="Genomic_DNA"/>
</dbReference>
<sequence>MSDVTLLPPHSPADRFRIFLSAVTNEFEHARNALGEDLVARGLEVKIQRSFRQEHDCATTLEKLHNYIRDCSAVVCVIGQRSGDLPKGDSAAPYAYMLPPGFTQATYTQWEFHFARYYKKRLSIYIATSEFKPHDPAPTGPDFPDLQQQLIAHIRANGLDRDYFDTPDKLCRLVLREQWPDHSGRLLRPNNLPHASMGSLFKGREDFLKNIRRQLGEAMGKVAAIRPNHAILGMGGIGKTRTAIEYAWAHESDYTALLFITAASTQSFETQLAGLCGVFKLAEGVTDHEVRLEAALNWLNQPEHHGWLLIVDNVDTDEAARAVESRLAALSHGHVLITGRVTQWRKSVVALELSVLDLDSAAAYLLEATEGKRHPQAEDEALARQIATDLGQLALALEMAAGYVNENETSLADYHRRWQTADQAVIGWHDEQATDYPRPLATAWQMSMDSLPTQGARAMLDILSWLSPEPLPRFLFDATAAPAGLQPLFEWPEAPRKILQTLTGDESADPQEALRQLRRCSLLQSAREASFEAVGQLHRVLAHITRQRLNQGDQAVTLTAALHLVNAAAVGVPSDVRHWPLWSLLSPHIRTVATHADERHIAEPTARLFNELAQLLQATNRLGEAEPLMRRAL</sequence>
<dbReference type="InterPro" id="IPR027417">
    <property type="entry name" value="P-loop_NTPase"/>
</dbReference>
<dbReference type="AlphaFoldDB" id="A0A1T4YYE4"/>
<dbReference type="InterPro" id="IPR025139">
    <property type="entry name" value="DUF4062"/>
</dbReference>
<dbReference type="Gene3D" id="3.40.50.300">
    <property type="entry name" value="P-loop containing nucleotide triphosphate hydrolases"/>
    <property type="match status" value="1"/>
</dbReference>
<dbReference type="OrthoDB" id="191805at2"/>
<dbReference type="SUPFAM" id="SSF52540">
    <property type="entry name" value="P-loop containing nucleoside triphosphate hydrolases"/>
    <property type="match status" value="1"/>
</dbReference>
<organism evidence="2 3">
    <name type="scientific">Prosthecobacter debontii</name>
    <dbReference type="NCBI Taxonomy" id="48467"/>
    <lineage>
        <taxon>Bacteria</taxon>
        <taxon>Pseudomonadati</taxon>
        <taxon>Verrucomicrobiota</taxon>
        <taxon>Verrucomicrobiia</taxon>
        <taxon>Verrucomicrobiales</taxon>
        <taxon>Verrucomicrobiaceae</taxon>
        <taxon>Prosthecobacter</taxon>
    </lineage>
</organism>
<evidence type="ECO:0000259" key="1">
    <source>
        <dbReference type="Pfam" id="PF13271"/>
    </source>
</evidence>